<keyword evidence="2" id="KW-1185">Reference proteome</keyword>
<protein>
    <submittedName>
        <fullName evidence="1">Uncharacterized protein</fullName>
    </submittedName>
</protein>
<dbReference type="EMBL" id="MSTI01000007">
    <property type="protein sequence ID" value="OLV20126.1"/>
    <property type="molecule type" value="Genomic_DNA"/>
</dbReference>
<evidence type="ECO:0000313" key="2">
    <source>
        <dbReference type="Proteomes" id="UP000186607"/>
    </source>
</evidence>
<gene>
    <name evidence="1" type="ORF">BOO71_0000406</name>
</gene>
<reference evidence="1 2" key="1">
    <citation type="submission" date="2017-01" db="EMBL/GenBank/DDBJ databases">
        <title>Genome Analysis of Deinococcus marmoris KOPRI26562.</title>
        <authorList>
            <person name="Kim J.H."/>
            <person name="Oh H.-M."/>
        </authorList>
    </citation>
    <scope>NUCLEOTIDE SEQUENCE [LARGE SCALE GENOMIC DNA]</scope>
    <source>
        <strain evidence="1 2">KOPRI26562</strain>
    </source>
</reference>
<organism evidence="1 2">
    <name type="scientific">Deinococcus marmoris</name>
    <dbReference type="NCBI Taxonomy" id="249408"/>
    <lineage>
        <taxon>Bacteria</taxon>
        <taxon>Thermotogati</taxon>
        <taxon>Deinococcota</taxon>
        <taxon>Deinococci</taxon>
        <taxon>Deinococcales</taxon>
        <taxon>Deinococcaceae</taxon>
        <taxon>Deinococcus</taxon>
    </lineage>
</organism>
<accession>A0A1U7P4P1</accession>
<proteinExistence type="predicted"/>
<sequence>MLFDAAEADQVPKHSAFGTGVQAWCVLHFQDVQAVAQLVAVSALYDPRARQGERG</sequence>
<dbReference type="AlphaFoldDB" id="A0A1U7P4P1"/>
<comment type="caution">
    <text evidence="1">The sequence shown here is derived from an EMBL/GenBank/DDBJ whole genome shotgun (WGS) entry which is preliminary data.</text>
</comment>
<name>A0A1U7P4P1_9DEIO</name>
<evidence type="ECO:0000313" key="1">
    <source>
        <dbReference type="EMBL" id="OLV20126.1"/>
    </source>
</evidence>
<dbReference type="Proteomes" id="UP000186607">
    <property type="component" value="Unassembled WGS sequence"/>
</dbReference>